<dbReference type="Gene3D" id="2.40.50.1020">
    <property type="entry name" value="LytTr DNA-binding domain"/>
    <property type="match status" value="1"/>
</dbReference>
<keyword evidence="5" id="KW-1185">Reference proteome</keyword>
<feature type="domain" description="HTH LytTR-type" evidence="3">
    <location>
        <begin position="155"/>
        <end position="243"/>
    </location>
</feature>
<organism evidence="4 5">
    <name type="scientific">Algoriphagus aquimarinus</name>
    <dbReference type="NCBI Taxonomy" id="237018"/>
    <lineage>
        <taxon>Bacteria</taxon>
        <taxon>Pseudomonadati</taxon>
        <taxon>Bacteroidota</taxon>
        <taxon>Cytophagia</taxon>
        <taxon>Cytophagales</taxon>
        <taxon>Cyclobacteriaceae</taxon>
        <taxon>Algoriphagus</taxon>
    </lineage>
</organism>
<dbReference type="InterPro" id="IPR011006">
    <property type="entry name" value="CheY-like_superfamily"/>
</dbReference>
<feature type="modified residue" description="4-aspartylphosphate" evidence="1">
    <location>
        <position position="59"/>
    </location>
</feature>
<dbReference type="Gene3D" id="3.40.50.2300">
    <property type="match status" value="1"/>
</dbReference>
<dbReference type="SMART" id="SM00448">
    <property type="entry name" value="REC"/>
    <property type="match status" value="1"/>
</dbReference>
<proteinExistence type="predicted"/>
<dbReference type="InterPro" id="IPR001789">
    <property type="entry name" value="Sig_transdc_resp-reg_receiver"/>
</dbReference>
<evidence type="ECO:0000259" key="3">
    <source>
        <dbReference type="PROSITE" id="PS50930"/>
    </source>
</evidence>
<dbReference type="InterPro" id="IPR007492">
    <property type="entry name" value="LytTR_DNA-bd_dom"/>
</dbReference>
<evidence type="ECO:0000313" key="4">
    <source>
        <dbReference type="EMBL" id="SFB53294.1"/>
    </source>
</evidence>
<feature type="domain" description="Response regulatory" evidence="2">
    <location>
        <begin position="9"/>
        <end position="124"/>
    </location>
</feature>
<dbReference type="AlphaFoldDB" id="A0A1I1BS77"/>
<dbReference type="RefSeq" id="WP_092899952.1">
    <property type="nucleotide sequence ID" value="NZ_FOKK01000017.1"/>
</dbReference>
<sequence>MNRTYTKTKVLLVEDNYNLSENIKEILTLQGYEISEILDEAENALSSIKKILPDVVLLDIKLKGIKTGIELAEEIRESINIPIVFLTSSSGSDVVKKVKHICPDGFITKPFTTNTLLTSIELAVENHKFNSGKASAPEEKQLTDLFIRENGWLKKILICDISWIKAEGTYTHIFVNEKQYTLRNTVKDLMQKLPANQFSRIHKSYIVNMKKVEALSSTAVKIEDMEIPIGRNYYQALLKNINKLSN</sequence>
<gene>
    <name evidence="4" type="ORF">SAMN04489723_11727</name>
</gene>
<dbReference type="GO" id="GO:0000156">
    <property type="term" value="F:phosphorelay response regulator activity"/>
    <property type="evidence" value="ECO:0007669"/>
    <property type="project" value="InterPro"/>
</dbReference>
<keyword evidence="4" id="KW-0238">DNA-binding</keyword>
<dbReference type="SMART" id="SM00850">
    <property type="entry name" value="LytTR"/>
    <property type="match status" value="1"/>
</dbReference>
<evidence type="ECO:0000259" key="2">
    <source>
        <dbReference type="PROSITE" id="PS50110"/>
    </source>
</evidence>
<dbReference type="InterPro" id="IPR046947">
    <property type="entry name" value="LytR-like"/>
</dbReference>
<keyword evidence="1" id="KW-0597">Phosphoprotein</keyword>
<dbReference type="PANTHER" id="PTHR37299:SF1">
    <property type="entry name" value="STAGE 0 SPORULATION PROTEIN A HOMOLOG"/>
    <property type="match status" value="1"/>
</dbReference>
<dbReference type="SUPFAM" id="SSF52172">
    <property type="entry name" value="CheY-like"/>
    <property type="match status" value="1"/>
</dbReference>
<dbReference type="EMBL" id="FOKK01000017">
    <property type="protein sequence ID" value="SFB53294.1"/>
    <property type="molecule type" value="Genomic_DNA"/>
</dbReference>
<dbReference type="Pfam" id="PF04397">
    <property type="entry name" value="LytTR"/>
    <property type="match status" value="1"/>
</dbReference>
<dbReference type="Proteomes" id="UP000198790">
    <property type="component" value="Unassembled WGS sequence"/>
</dbReference>
<dbReference type="PROSITE" id="PS50930">
    <property type="entry name" value="HTH_LYTTR"/>
    <property type="match status" value="1"/>
</dbReference>
<dbReference type="GO" id="GO:0003677">
    <property type="term" value="F:DNA binding"/>
    <property type="evidence" value="ECO:0007669"/>
    <property type="project" value="UniProtKB-KW"/>
</dbReference>
<dbReference type="PANTHER" id="PTHR37299">
    <property type="entry name" value="TRANSCRIPTIONAL REGULATOR-RELATED"/>
    <property type="match status" value="1"/>
</dbReference>
<dbReference type="OrthoDB" id="1646880at2"/>
<reference evidence="4 5" key="1">
    <citation type="submission" date="2016-10" db="EMBL/GenBank/DDBJ databases">
        <authorList>
            <person name="de Groot N.N."/>
        </authorList>
    </citation>
    <scope>NUCLEOTIDE SEQUENCE [LARGE SCALE GENOMIC DNA]</scope>
    <source>
        <strain evidence="4 5">DSM 23399</strain>
    </source>
</reference>
<dbReference type="Pfam" id="PF00072">
    <property type="entry name" value="Response_reg"/>
    <property type="match status" value="1"/>
</dbReference>
<dbReference type="STRING" id="237018.SAMN04489723_11727"/>
<name>A0A1I1BS77_9BACT</name>
<evidence type="ECO:0000256" key="1">
    <source>
        <dbReference type="PROSITE-ProRule" id="PRU00169"/>
    </source>
</evidence>
<evidence type="ECO:0000313" key="5">
    <source>
        <dbReference type="Proteomes" id="UP000198790"/>
    </source>
</evidence>
<accession>A0A1I1BS77</accession>
<dbReference type="PROSITE" id="PS50110">
    <property type="entry name" value="RESPONSE_REGULATORY"/>
    <property type="match status" value="1"/>
</dbReference>
<protein>
    <submittedName>
        <fullName evidence="4">DNA-binding response regulator, LytR/AlgR family</fullName>
    </submittedName>
</protein>